<dbReference type="STRING" id="946483.Cenrod_2023"/>
<evidence type="ECO:0000256" key="9">
    <source>
        <dbReference type="SAM" id="Phobius"/>
    </source>
</evidence>
<dbReference type="GO" id="GO:0055085">
    <property type="term" value="P:transmembrane transport"/>
    <property type="evidence" value="ECO:0007669"/>
    <property type="project" value="InterPro"/>
</dbReference>
<name>U5N9U9_9BURK</name>
<keyword evidence="8 9" id="KW-0472">Membrane</keyword>
<evidence type="ECO:0000256" key="1">
    <source>
        <dbReference type="ARBA" id="ARBA00004429"/>
    </source>
</evidence>
<dbReference type="RefSeq" id="WP_022774976.1">
    <property type="nucleotide sequence ID" value="NC_022576.1"/>
</dbReference>
<dbReference type="HOGENOM" id="CLU_028799_0_0_4"/>
<dbReference type="eggNOG" id="COG0795">
    <property type="taxonomic scope" value="Bacteria"/>
</dbReference>
<dbReference type="PANTHER" id="PTHR33529:SF7">
    <property type="entry name" value="LIPOPOLYSACCHARIDE EXPORT SYSTEM PERMEASE PROTEIN LPTF"/>
    <property type="match status" value="1"/>
</dbReference>
<evidence type="ECO:0000313" key="11">
    <source>
        <dbReference type="Proteomes" id="UP000017184"/>
    </source>
</evidence>
<keyword evidence="6 9" id="KW-0812">Transmembrane</keyword>
<keyword evidence="5" id="KW-0997">Cell inner membrane</keyword>
<dbReference type="GO" id="GO:0015920">
    <property type="term" value="P:lipopolysaccharide transport"/>
    <property type="evidence" value="ECO:0007669"/>
    <property type="project" value="TreeGrafter"/>
</dbReference>
<comment type="subcellular location">
    <subcellularLocation>
        <location evidence="1">Cell inner membrane</location>
        <topology evidence="1">Multi-pass membrane protein</topology>
    </subcellularLocation>
</comment>
<keyword evidence="4" id="KW-1003">Cell membrane</keyword>
<dbReference type="InterPro" id="IPR030922">
    <property type="entry name" value="LptF"/>
</dbReference>
<dbReference type="Proteomes" id="UP000017184">
    <property type="component" value="Chromosome"/>
</dbReference>
<dbReference type="EMBL" id="CP004885">
    <property type="protein sequence ID" value="AGX88095.1"/>
    <property type="molecule type" value="Genomic_DNA"/>
</dbReference>
<feature type="transmembrane region" description="Helical" evidence="9">
    <location>
        <begin position="95"/>
        <end position="121"/>
    </location>
</feature>
<evidence type="ECO:0000256" key="5">
    <source>
        <dbReference type="ARBA" id="ARBA00022519"/>
    </source>
</evidence>
<proteinExistence type="predicted"/>
<dbReference type="GO" id="GO:0043190">
    <property type="term" value="C:ATP-binding cassette (ABC) transporter complex"/>
    <property type="evidence" value="ECO:0007669"/>
    <property type="project" value="InterPro"/>
</dbReference>
<keyword evidence="7 9" id="KW-1133">Transmembrane helix</keyword>
<sequence>MLFHSSIRQELSRSFSAVLIVLLTVVMTMTLIRTLGMASRGGIAPADILVAMGLTVFSYAPTLLTMGLFIAIIVSLSRMHRDNEMIVWQCSGRGVLSLLPVLLRFAWPVLLVIAGLALWVVPWANQRIDYLKAQFEHRSDVERVEPGQFRESARGERVFFVDKDTANAKAASHVFVSTHLPDREIVTSARSGRVEHRPDGTYVLLEQGQNLEIDPRSATVRVTAFEQYGTRITARGETGDDRPPPKTVHTATLLADPTPAHLAELFWRLSLVLAAGNFLLIAVVVSHVQPRAGRGANLILALCTFVVYQNLLHLGHNWVTHSVFVWWHCLLGLHGVVLVLVVARILALQHPWGLRDLR</sequence>
<evidence type="ECO:0000256" key="7">
    <source>
        <dbReference type="ARBA" id="ARBA00022989"/>
    </source>
</evidence>
<protein>
    <recommendedName>
        <fullName evidence="2">Lipopolysaccharide export system permease protein LptF</fullName>
    </recommendedName>
</protein>
<feature type="transmembrane region" description="Helical" evidence="9">
    <location>
        <begin position="265"/>
        <end position="286"/>
    </location>
</feature>
<keyword evidence="3" id="KW-0813">Transport</keyword>
<evidence type="ECO:0000256" key="6">
    <source>
        <dbReference type="ARBA" id="ARBA00022692"/>
    </source>
</evidence>
<feature type="transmembrane region" description="Helical" evidence="9">
    <location>
        <begin position="48"/>
        <end position="74"/>
    </location>
</feature>
<reference evidence="10 11" key="1">
    <citation type="journal article" date="2013" name="Genome Biol.">
        <title>Genomic analysis reveals key aspects of prokaryotic symbiosis in the phototrophic consortium "Chlorochromatium aggregatum".</title>
        <authorList>
            <person name="Liu Z."/>
            <person name="Muller J."/>
            <person name="Li T."/>
            <person name="Alvey R.M."/>
            <person name="Vogl K."/>
            <person name="Frigaard N.U."/>
            <person name="Rockwell N.C."/>
            <person name="Boyd E.S."/>
            <person name="Tomsho L.P."/>
            <person name="Schuster S.C."/>
            <person name="Henke P."/>
            <person name="Rohde M."/>
            <person name="Overmann J."/>
            <person name="Bryant D.A."/>
        </authorList>
    </citation>
    <scope>NUCLEOTIDE SEQUENCE [LARGE SCALE GENOMIC DNA]</scope>
    <source>
        <strain evidence="10">CR</strain>
    </source>
</reference>
<dbReference type="PANTHER" id="PTHR33529">
    <property type="entry name" value="SLR0882 PROTEIN-RELATED"/>
    <property type="match status" value="1"/>
</dbReference>
<feature type="transmembrane region" description="Helical" evidence="9">
    <location>
        <begin position="298"/>
        <end position="319"/>
    </location>
</feature>
<dbReference type="Pfam" id="PF03739">
    <property type="entry name" value="LptF_LptG"/>
    <property type="match status" value="1"/>
</dbReference>
<dbReference type="InterPro" id="IPR005495">
    <property type="entry name" value="LptG/LptF_permease"/>
</dbReference>
<accession>U5N9U9</accession>
<dbReference type="NCBIfam" id="TIGR04407">
    <property type="entry name" value="LptF_YjgP"/>
    <property type="match status" value="1"/>
</dbReference>
<evidence type="ECO:0000256" key="3">
    <source>
        <dbReference type="ARBA" id="ARBA00022448"/>
    </source>
</evidence>
<gene>
    <name evidence="10" type="primary">lptF</name>
    <name evidence="10" type="ORF">Cenrod_2023</name>
</gene>
<organism evidence="10 11">
    <name type="scientific">Candidatus Symbiobacter mobilis CR</name>
    <dbReference type="NCBI Taxonomy" id="946483"/>
    <lineage>
        <taxon>Bacteria</taxon>
        <taxon>Pseudomonadati</taxon>
        <taxon>Pseudomonadota</taxon>
        <taxon>Betaproteobacteria</taxon>
        <taxon>Burkholderiales</taxon>
        <taxon>Comamonadaceae</taxon>
    </lineage>
</organism>
<evidence type="ECO:0000256" key="4">
    <source>
        <dbReference type="ARBA" id="ARBA00022475"/>
    </source>
</evidence>
<keyword evidence="11" id="KW-1185">Reference proteome</keyword>
<dbReference type="KEGG" id="cbx:Cenrod_2023"/>
<dbReference type="AlphaFoldDB" id="U5N9U9"/>
<feature type="transmembrane region" description="Helical" evidence="9">
    <location>
        <begin position="325"/>
        <end position="348"/>
    </location>
</feature>
<evidence type="ECO:0000256" key="8">
    <source>
        <dbReference type="ARBA" id="ARBA00023136"/>
    </source>
</evidence>
<evidence type="ECO:0000313" key="10">
    <source>
        <dbReference type="EMBL" id="AGX88095.1"/>
    </source>
</evidence>
<feature type="transmembrane region" description="Helical" evidence="9">
    <location>
        <begin position="15"/>
        <end position="36"/>
    </location>
</feature>
<dbReference type="PATRIC" id="fig|946483.4.peg.2036"/>
<evidence type="ECO:0000256" key="2">
    <source>
        <dbReference type="ARBA" id="ARBA00014213"/>
    </source>
</evidence>